<protein>
    <submittedName>
        <fullName evidence="3">Metallo-beta-lactamase superfamily</fullName>
    </submittedName>
</protein>
<dbReference type="AlphaFoldDB" id="A0A6J4IVY5"/>
<proteinExistence type="predicted"/>
<organism evidence="3">
    <name type="scientific">uncultured Cytophagales bacterium</name>
    <dbReference type="NCBI Taxonomy" id="158755"/>
    <lineage>
        <taxon>Bacteria</taxon>
        <taxon>Pseudomonadati</taxon>
        <taxon>Bacteroidota</taxon>
        <taxon>Sphingobacteriia</taxon>
        <taxon>Sphingobacteriales</taxon>
        <taxon>environmental samples</taxon>
    </lineage>
</organism>
<dbReference type="Gene3D" id="3.60.15.10">
    <property type="entry name" value="Ribonuclease Z/Hydroxyacylglutathione hydrolase-like"/>
    <property type="match status" value="1"/>
</dbReference>
<dbReference type="InterPro" id="IPR036866">
    <property type="entry name" value="RibonucZ/Hydroxyglut_hydro"/>
</dbReference>
<gene>
    <name evidence="3" type="ORF">AVDCRST_MAG56-2578</name>
</gene>
<reference evidence="3" key="1">
    <citation type="submission" date="2020-02" db="EMBL/GenBank/DDBJ databases">
        <authorList>
            <person name="Meier V. D."/>
        </authorList>
    </citation>
    <scope>NUCLEOTIDE SEQUENCE</scope>
    <source>
        <strain evidence="3">AVDCRST_MAG56</strain>
    </source>
</reference>
<name>A0A6J4IVY5_9SPHI</name>
<dbReference type="InterPro" id="IPR001279">
    <property type="entry name" value="Metallo-B-lactamas"/>
</dbReference>
<dbReference type="PANTHER" id="PTHR30619:SF1">
    <property type="entry name" value="RECOMBINATION PROTEIN 2"/>
    <property type="match status" value="1"/>
</dbReference>
<dbReference type="SUPFAM" id="SSF56281">
    <property type="entry name" value="Metallo-hydrolase/oxidoreductase"/>
    <property type="match status" value="1"/>
</dbReference>
<dbReference type="SMART" id="SM00849">
    <property type="entry name" value="Lactamase_B"/>
    <property type="match status" value="1"/>
</dbReference>
<accession>A0A6J4IVY5</accession>
<sequence length="341" mass="36939">MHKPLSLLLLLLPLLATAQTKTLDIYWVDVEGGAATLIVTPAGESILIDTGNPGGRDAGRIQKAATDAGLKQIDYLVTTHFHVDHYGGAAELARKMPVKTVYDKGVPQTLPEDAQFAERIQDYNDINAKRQMIGKGTQIKLKKAKGAQPLTFRFVGADQQFADAAPNAARTDSCDAVADKPVDNSDNANSTVMLLEYGPFRFFDGGDLTWNVEKTLVCPVNRLGTVDVFQVNHHGLDQSNHPLLVKALQPVVAVMGNGTKKGCGPETFTTLKNTPSVQAVYQAHKNLRDDSRYNTADAYIANLEADCQGNYVKLSVAPDGKSYTVSIPANGHTQTYQTRGK</sequence>
<dbReference type="PANTHER" id="PTHR30619">
    <property type="entry name" value="DNA INTERNALIZATION/COMPETENCE PROTEIN COMEC/REC2"/>
    <property type="match status" value="1"/>
</dbReference>
<feature type="signal peptide" evidence="1">
    <location>
        <begin position="1"/>
        <end position="18"/>
    </location>
</feature>
<evidence type="ECO:0000259" key="2">
    <source>
        <dbReference type="SMART" id="SM00849"/>
    </source>
</evidence>
<dbReference type="EMBL" id="CADCTQ010000225">
    <property type="protein sequence ID" value="CAA9261841.1"/>
    <property type="molecule type" value="Genomic_DNA"/>
</dbReference>
<evidence type="ECO:0000313" key="3">
    <source>
        <dbReference type="EMBL" id="CAA9261841.1"/>
    </source>
</evidence>
<dbReference type="Pfam" id="PF00753">
    <property type="entry name" value="Lactamase_B"/>
    <property type="match status" value="1"/>
</dbReference>
<feature type="domain" description="Metallo-beta-lactamase" evidence="2">
    <location>
        <begin position="32"/>
        <end position="206"/>
    </location>
</feature>
<keyword evidence="1" id="KW-0732">Signal</keyword>
<dbReference type="InterPro" id="IPR052159">
    <property type="entry name" value="Competence_DNA_uptake"/>
</dbReference>
<feature type="chain" id="PRO_5026863658" evidence="1">
    <location>
        <begin position="19"/>
        <end position="341"/>
    </location>
</feature>
<evidence type="ECO:0000256" key="1">
    <source>
        <dbReference type="SAM" id="SignalP"/>
    </source>
</evidence>